<organism evidence="2 3">
    <name type="scientific">Microcystis aeruginosa Ma_QC_Ca_00000000_S207</name>
    <dbReference type="NCBI Taxonomy" id="2486251"/>
    <lineage>
        <taxon>Bacteria</taxon>
        <taxon>Bacillati</taxon>
        <taxon>Cyanobacteriota</taxon>
        <taxon>Cyanophyceae</taxon>
        <taxon>Oscillatoriophycideae</taxon>
        <taxon>Chroococcales</taxon>
        <taxon>Microcystaceae</taxon>
        <taxon>Microcystis</taxon>
    </lineage>
</organism>
<dbReference type="Proteomes" id="UP000320293">
    <property type="component" value="Unassembled WGS sequence"/>
</dbReference>
<evidence type="ECO:0000313" key="2">
    <source>
        <dbReference type="EMBL" id="TRU53769.1"/>
    </source>
</evidence>
<gene>
    <name evidence="2" type="ORF">EWV91_01250</name>
</gene>
<feature type="transmembrane region" description="Helical" evidence="1">
    <location>
        <begin position="15"/>
        <end position="36"/>
    </location>
</feature>
<feature type="transmembrane region" description="Helical" evidence="1">
    <location>
        <begin position="48"/>
        <end position="70"/>
    </location>
</feature>
<keyword evidence="1" id="KW-0812">Transmembrane</keyword>
<keyword evidence="1" id="KW-1133">Transmembrane helix</keyword>
<dbReference type="AlphaFoldDB" id="A0A552G441"/>
<sequence>MWRQFLKSFKTPRGLSQGLFVLIGSLGLFYLLVFCPKDWVKANDRQESILRGIASSLLLVGGLDLLSAFFQAASDKPDRDRFERFFGTGISNGVVAIFPSAKPTEDPSNPSFNSMSFPNMPEDAKGKKAKGAEYLVVSQDLDAALELADTFRSFGEEFKTELDYLHLNKDLDKSKECIIALGLGFNHVTGKIRDYHRETKLFEIIFPEDTDDFRICKEDHPPIISGGKDYALLVRGVKNSGKENLPHFVCAGRTAHGTKAAGIFLATQWKELLSLYEKNRYDLKTHSVAVFLEFNKGEENKAKIHGQYYFVNPSTRIRTNS</sequence>
<comment type="caution">
    <text evidence="2">The sequence shown here is derived from an EMBL/GenBank/DDBJ whole genome shotgun (WGS) entry which is preliminary data.</text>
</comment>
<reference evidence="2 3" key="1">
    <citation type="submission" date="2019-01" db="EMBL/GenBank/DDBJ databases">
        <title>Coherence of Microcystis species and biogeography revealed through population genomics.</title>
        <authorList>
            <person name="Perez-Carrascal O.M."/>
            <person name="Terrat Y."/>
            <person name="Giani A."/>
            <person name="Fortin N."/>
            <person name="Tromas N."/>
            <person name="Shapiro B.J."/>
        </authorList>
    </citation>
    <scope>NUCLEOTIDE SEQUENCE [LARGE SCALE GENOMIC DNA]</scope>
    <source>
        <strain evidence="2">Ma_QC_Ca_00000000_S207</strain>
    </source>
</reference>
<name>A0A552G441_MICAE</name>
<proteinExistence type="predicted"/>
<evidence type="ECO:0000313" key="3">
    <source>
        <dbReference type="Proteomes" id="UP000320293"/>
    </source>
</evidence>
<evidence type="ECO:0000256" key="1">
    <source>
        <dbReference type="SAM" id="Phobius"/>
    </source>
</evidence>
<keyword evidence="1" id="KW-0472">Membrane</keyword>
<dbReference type="EMBL" id="SFBF01000023">
    <property type="protein sequence ID" value="TRU53769.1"/>
    <property type="molecule type" value="Genomic_DNA"/>
</dbReference>
<protein>
    <submittedName>
        <fullName evidence="2">Uncharacterized protein</fullName>
    </submittedName>
</protein>
<accession>A0A552G441</accession>